<dbReference type="InterPro" id="IPR014934">
    <property type="entry name" value="DUF1806"/>
</dbReference>
<comment type="caution">
    <text evidence="2">The sequence shown here is derived from an EMBL/GenBank/DDBJ whole genome shotgun (WGS) entry which is preliminary data.</text>
</comment>
<reference evidence="2 3" key="1">
    <citation type="submission" date="2015-01" db="EMBL/GenBank/DDBJ databases">
        <title>Genome sequencing of Jeotgalibacillus soli.</title>
        <authorList>
            <person name="Goh K.M."/>
            <person name="Chan K.-G."/>
            <person name="Yaakop A.S."/>
            <person name="Ee R."/>
            <person name="Gan H.M."/>
            <person name="Chan C.S."/>
        </authorList>
    </citation>
    <scope>NUCLEOTIDE SEQUENCE [LARGE SCALE GENOMIC DNA]</scope>
    <source>
        <strain evidence="2 3">P9</strain>
    </source>
</reference>
<evidence type="ECO:0008006" key="4">
    <source>
        <dbReference type="Google" id="ProtNLM"/>
    </source>
</evidence>
<dbReference type="InterPro" id="IPR036492">
    <property type="entry name" value="YojF_sf"/>
</dbReference>
<dbReference type="Pfam" id="PF08830">
    <property type="entry name" value="DUF1806"/>
    <property type="match status" value="1"/>
</dbReference>
<gene>
    <name evidence="2" type="ORF">KP78_11400</name>
</gene>
<feature type="transmembrane region" description="Helical" evidence="1">
    <location>
        <begin position="6"/>
        <end position="29"/>
    </location>
</feature>
<name>A0A0C2VL89_9BACL</name>
<dbReference type="SUPFAM" id="SSF89442">
    <property type="entry name" value="Hypothetical protein YojF"/>
    <property type="match status" value="1"/>
</dbReference>
<evidence type="ECO:0000313" key="2">
    <source>
        <dbReference type="EMBL" id="KIL49672.1"/>
    </source>
</evidence>
<dbReference type="STRING" id="889306.KP78_11400"/>
<keyword evidence="1" id="KW-0812">Transmembrane</keyword>
<dbReference type="PATRIC" id="fig|889306.3.peg.1147"/>
<keyword evidence="1" id="KW-0472">Membrane</keyword>
<dbReference type="Gene3D" id="2.70.180.10">
    <property type="entry name" value="Hypothetical protein YojF"/>
    <property type="match status" value="1"/>
</dbReference>
<evidence type="ECO:0000256" key="1">
    <source>
        <dbReference type="SAM" id="Phobius"/>
    </source>
</evidence>
<dbReference type="EMBL" id="JXRP01000009">
    <property type="protein sequence ID" value="KIL49672.1"/>
    <property type="molecule type" value="Genomic_DNA"/>
</dbReference>
<sequence length="159" mass="18191">MGSDHYWVAVFTFAGQAFLSQFFHASSNIKKERQMERMMTRRSSMQPVNLEKVQTLINRFAGKDVYIHLETTNGAYAAHVDEKFFNAGAFIRNAKVRYELGKIIGEAPSRVGLKLEMGWIYAQGITHYEFDSKERLLMAGHDYQGKLAVSLQISETPFE</sequence>
<accession>A0A0C2VL89</accession>
<dbReference type="AlphaFoldDB" id="A0A0C2VL89"/>
<keyword evidence="3" id="KW-1185">Reference proteome</keyword>
<proteinExistence type="predicted"/>
<protein>
    <recommendedName>
        <fullName evidence="4">DUF1806 domain-containing protein</fullName>
    </recommendedName>
</protein>
<organism evidence="2 3">
    <name type="scientific">Jeotgalibacillus soli</name>
    <dbReference type="NCBI Taxonomy" id="889306"/>
    <lineage>
        <taxon>Bacteria</taxon>
        <taxon>Bacillati</taxon>
        <taxon>Bacillota</taxon>
        <taxon>Bacilli</taxon>
        <taxon>Bacillales</taxon>
        <taxon>Caryophanaceae</taxon>
        <taxon>Jeotgalibacillus</taxon>
    </lineage>
</organism>
<evidence type="ECO:0000313" key="3">
    <source>
        <dbReference type="Proteomes" id="UP000031938"/>
    </source>
</evidence>
<keyword evidence="1" id="KW-1133">Transmembrane helix</keyword>
<dbReference type="Proteomes" id="UP000031938">
    <property type="component" value="Unassembled WGS sequence"/>
</dbReference>